<dbReference type="Pfam" id="PF05345">
    <property type="entry name" value="He_PIG"/>
    <property type="match status" value="2"/>
</dbReference>
<keyword evidence="3" id="KW-0732">Signal</keyword>
<dbReference type="InterPro" id="IPR013783">
    <property type="entry name" value="Ig-like_fold"/>
</dbReference>
<dbReference type="InterPro" id="IPR012334">
    <property type="entry name" value="Pectin_lyas_fold"/>
</dbReference>
<evidence type="ECO:0000256" key="1">
    <source>
        <dbReference type="ARBA" id="ARBA00004613"/>
    </source>
</evidence>
<name>A0A934VKC3_9BACT</name>
<dbReference type="InterPro" id="IPR007110">
    <property type="entry name" value="Ig-like_dom"/>
</dbReference>
<dbReference type="Pfam" id="PF24517">
    <property type="entry name" value="CBM96"/>
    <property type="match status" value="1"/>
</dbReference>
<protein>
    <submittedName>
        <fullName evidence="8">DNRLRE domain-containing protein</fullName>
    </submittedName>
</protein>
<feature type="compositionally biased region" description="Polar residues" evidence="6">
    <location>
        <begin position="1205"/>
        <end position="1217"/>
    </location>
</feature>
<dbReference type="CDD" id="cd00096">
    <property type="entry name" value="Ig"/>
    <property type="match status" value="1"/>
</dbReference>
<accession>A0A934VKC3</accession>
<dbReference type="NCBIfam" id="NF033679">
    <property type="entry name" value="DNRLRE_dom"/>
    <property type="match status" value="1"/>
</dbReference>
<comment type="subcellular location">
    <subcellularLocation>
        <location evidence="1">Secreted</location>
    </subcellularLocation>
</comment>
<dbReference type="EMBL" id="JAENIL010000009">
    <property type="protein sequence ID" value="MBK1876516.1"/>
    <property type="molecule type" value="Genomic_DNA"/>
</dbReference>
<dbReference type="SUPFAM" id="SSF51126">
    <property type="entry name" value="Pectin lyase-like"/>
    <property type="match status" value="2"/>
</dbReference>
<dbReference type="GO" id="GO:0005576">
    <property type="term" value="C:extracellular region"/>
    <property type="evidence" value="ECO:0007669"/>
    <property type="project" value="UniProtKB-SubCell"/>
</dbReference>
<evidence type="ECO:0000256" key="2">
    <source>
        <dbReference type="ARBA" id="ARBA00022525"/>
    </source>
</evidence>
<evidence type="ECO:0000256" key="3">
    <source>
        <dbReference type="ARBA" id="ARBA00022729"/>
    </source>
</evidence>
<feature type="compositionally biased region" description="Polar residues" evidence="6">
    <location>
        <begin position="1225"/>
        <end position="1234"/>
    </location>
</feature>
<proteinExistence type="predicted"/>
<evidence type="ECO:0000259" key="7">
    <source>
        <dbReference type="PROSITE" id="PS50835"/>
    </source>
</evidence>
<evidence type="ECO:0000256" key="4">
    <source>
        <dbReference type="ARBA" id="ARBA00022737"/>
    </source>
</evidence>
<dbReference type="Gene3D" id="2.160.20.10">
    <property type="entry name" value="Single-stranded right-handed beta-helix, Pectin lyase-like"/>
    <property type="match status" value="2"/>
</dbReference>
<dbReference type="SMART" id="SM00736">
    <property type="entry name" value="CADG"/>
    <property type="match status" value="2"/>
</dbReference>
<dbReference type="SMART" id="SM00408">
    <property type="entry name" value="IGc2"/>
    <property type="match status" value="1"/>
</dbReference>
<dbReference type="PROSITE" id="PS50835">
    <property type="entry name" value="IG_LIKE"/>
    <property type="match status" value="1"/>
</dbReference>
<evidence type="ECO:0000313" key="9">
    <source>
        <dbReference type="Proteomes" id="UP000617628"/>
    </source>
</evidence>
<feature type="domain" description="Ig-like" evidence="7">
    <location>
        <begin position="1496"/>
        <end position="1579"/>
    </location>
</feature>
<dbReference type="InterPro" id="IPR036116">
    <property type="entry name" value="FN3_sf"/>
</dbReference>
<dbReference type="SUPFAM" id="SSF48726">
    <property type="entry name" value="Immunoglobulin"/>
    <property type="match status" value="1"/>
</dbReference>
<dbReference type="InterPro" id="IPR036179">
    <property type="entry name" value="Ig-like_dom_sf"/>
</dbReference>
<evidence type="ECO:0000313" key="8">
    <source>
        <dbReference type="EMBL" id="MBK1876516.1"/>
    </source>
</evidence>
<keyword evidence="9" id="KW-1185">Reference proteome</keyword>
<dbReference type="CDD" id="cd11304">
    <property type="entry name" value="Cadherin_repeat"/>
    <property type="match status" value="1"/>
</dbReference>
<comment type="caution">
    <text evidence="8">The sequence shown here is derived from an EMBL/GenBank/DDBJ whole genome shotgun (WGS) entry which is preliminary data.</text>
</comment>
<dbReference type="RefSeq" id="WP_200354733.1">
    <property type="nucleotide sequence ID" value="NZ_JAENIL010000009.1"/>
</dbReference>
<dbReference type="InterPro" id="IPR006644">
    <property type="entry name" value="Cadg"/>
</dbReference>
<dbReference type="Pfam" id="PF13927">
    <property type="entry name" value="Ig_3"/>
    <property type="match status" value="1"/>
</dbReference>
<dbReference type="PANTHER" id="PTHR44170">
    <property type="entry name" value="PROTEIN SIDEKICK"/>
    <property type="match status" value="1"/>
</dbReference>
<dbReference type="PANTHER" id="PTHR44170:SF6">
    <property type="entry name" value="CONTACTIN"/>
    <property type="match status" value="1"/>
</dbReference>
<evidence type="ECO:0000256" key="5">
    <source>
        <dbReference type="ARBA" id="ARBA00023157"/>
    </source>
</evidence>
<feature type="region of interest" description="Disordered" evidence="6">
    <location>
        <begin position="1201"/>
        <end position="1236"/>
    </location>
</feature>
<dbReference type="Gene3D" id="2.60.40.10">
    <property type="entry name" value="Immunoglobulins"/>
    <property type="match status" value="4"/>
</dbReference>
<evidence type="ECO:0000256" key="6">
    <source>
        <dbReference type="SAM" id="MobiDB-lite"/>
    </source>
</evidence>
<dbReference type="Pfam" id="PF12708">
    <property type="entry name" value="Pect-lyase_RHGA_epim"/>
    <property type="match status" value="1"/>
</dbReference>
<dbReference type="InterPro" id="IPR003599">
    <property type="entry name" value="Ig_sub"/>
</dbReference>
<dbReference type="InterPro" id="IPR011050">
    <property type="entry name" value="Pectin_lyase_fold/virulence"/>
</dbReference>
<keyword evidence="4" id="KW-0677">Repeat</keyword>
<dbReference type="SUPFAM" id="SSF49313">
    <property type="entry name" value="Cadherin-like"/>
    <property type="match status" value="2"/>
</dbReference>
<dbReference type="SMART" id="SM00409">
    <property type="entry name" value="IG"/>
    <property type="match status" value="1"/>
</dbReference>
<reference evidence="8" key="1">
    <citation type="submission" date="2021-01" db="EMBL/GenBank/DDBJ databases">
        <title>Modified the classification status of verrucomicrobia.</title>
        <authorList>
            <person name="Feng X."/>
        </authorList>
    </citation>
    <scope>NUCLEOTIDE SEQUENCE</scope>
    <source>
        <strain evidence="8">KCTC 13126</strain>
    </source>
</reference>
<gene>
    <name evidence="8" type="ORF">JIN87_06515</name>
</gene>
<organism evidence="8 9">
    <name type="scientific">Pelagicoccus mobilis</name>
    <dbReference type="NCBI Taxonomy" id="415221"/>
    <lineage>
        <taxon>Bacteria</taxon>
        <taxon>Pseudomonadati</taxon>
        <taxon>Verrucomicrobiota</taxon>
        <taxon>Opitutia</taxon>
        <taxon>Puniceicoccales</taxon>
        <taxon>Pelagicoccaceae</taxon>
        <taxon>Pelagicoccus</taxon>
    </lineage>
</organism>
<dbReference type="GO" id="GO:0098609">
    <property type="term" value="P:cell-cell adhesion"/>
    <property type="evidence" value="ECO:0007669"/>
    <property type="project" value="TreeGrafter"/>
</dbReference>
<dbReference type="GO" id="GO:0005509">
    <property type="term" value="F:calcium ion binding"/>
    <property type="evidence" value="ECO:0007669"/>
    <property type="project" value="InterPro"/>
</dbReference>
<keyword evidence="5" id="KW-1015">Disulfide bond</keyword>
<sequence>MRRIVGLLLKNKNRPLGRLIPGGIIVGLLASTSLTLQAEDFNPIADSYTDEADTSENNETGTRLRVRSSASGNGQIAFYKFDVSGLSESVTSATLKLYAKVGTGDPVTAYAVNDNSWTENGITWSNQPVLGSALDTLNVVDGVFNSFDLSGFITGEGTYTIALQGDADVEQSFRSREHADLPILSINGGDGGGGDPVSNSEFSIVSSPYPTDDVIVISESAADHGIVSDGSVDVTSDIQDLLDLVQSKGGGTAFLPEGTYRIDGNLIIPTGVWLRGVWEEPTPGQPINGTVLAIYGGRNSTDSIPVIHHLESSGTKDLVFWYPEQDPNNIVPYPPTIGGYRALEGDYKGLQRAVGMRNLTFVNSYIAISAIAEDTETSVGAHFNIDNVYGTALYRGIQSGYISGNSKWTGVFLSPDYWSGSGFAGSPTDSSHEDWAKDNGAGIRLSTKGQIYIQFARISGFRWGVLQEIEGSDSSFYDCQFTNCKIGFEGLAYSTRAVNCVFEGSQYGLVWNHASSNRGEGIYHSCTFSGGKAAVSIPICESQNFQACTFNDKVILEEGILMAVDCDFDFSGPHVELDKKADGAALIGNRYTGGFSLQDDSNNSCIKIDHTPLSFEPLPSFTYADYRTTVQDFKPAVAQLFDALDYGAVGNGKADDTAAIQATIDAAAAAGGAIAFLPPRVYSVPGTLNVPSNVELRGASDGHHTANGEEYATVLLVTNDQGNADGTPFITLQANSGIRGMSFFYPDQDIPAVEYPYLIRGAGENVYLWNLHAANVARMCDFATNRCDNFYANSLYVGALHNAYDIGSGTTGGRIYMGMGKSFWGQLPSSIEPTVPTESRDEYTTEFLHHITAGDCSDLVVFGTYCRSNSVGIQAYDEGGSGPKDFLIMNSGGEGTRVPYEVNKLSGPFYVVASGNKCGSSPEAVPFQSQFLLNYADPYKVVGYCNVMDSSAEMEVHITDGDLELQAFRLDQQVARSGFWVDAPGSLIVSAAYSPEIAAFSGDGNIEAYANYMPLGAADSDSARLRSLWDANILGKGRGALAATYENPIYYGMEIIDTDDSDFIPSIDPFNENNWFSCTQPVLVNGQNKKRLYLDVVNPDLVNQSITGKIAVGYHTTETAGVVGDTMVNVYYDQNGQTLAGSFDAADPSNSGKWKNISFDMIDASFNDGINGGDVLIEIGADAVVSILYVEVRDNNDVCELPAGPSNSPPVFNSDPITRSDATEDTSYSGTLAGSVTDEDGDSLSYELVSPTDSWLTVDASGTLSGTPLNGNVGLNTFTISVSDGIAPAVEVTLEINVVNVNDAPVFTADPITGVAATKDISYSGTLAGSSIDDDGDSLSYGLVAGGPSWLEIDSNGTLSGTPINGNVGLNTFTVSVSDGIAPPVEATLNIMVNAVPDTTPPAMPTGPTAVGGVVSIALDWADNTEDDFVSYTVYRSTTAGSFGPALTSGLVASTYTDNTSVDGITYYYAVTAFDDSGNESELSSEVSASLDNQAATILTHPQSLEAPATSNVTLTVVATGNPAPTYQWKKGDANIEGETGSRLTIDSVGEDDAGIYTVVVTNTTSVVNTVTSNAATLTVTPASAYETWAIAAGLSAAEMAMDADPDGDGESNLYEYATGGHPAGGIDPVSARPRFEIETVNNVVNITYNFSRRLNAPELEYTLETSQSLTGDAWNTRESAKPTGDIEAGFEKMSFSLPLGIEPEFVRLKIAYIEGL</sequence>
<dbReference type="InterPro" id="IPR015919">
    <property type="entry name" value="Cadherin-like_sf"/>
</dbReference>
<dbReference type="InterPro" id="IPR024535">
    <property type="entry name" value="RHGA/B-epi-like_pectate_lyase"/>
</dbReference>
<dbReference type="SUPFAM" id="SSF49265">
    <property type="entry name" value="Fibronectin type III"/>
    <property type="match status" value="1"/>
</dbReference>
<dbReference type="InterPro" id="IPR055372">
    <property type="entry name" value="CBM96"/>
</dbReference>
<dbReference type="InterPro" id="IPR003598">
    <property type="entry name" value="Ig_sub2"/>
</dbReference>
<keyword evidence="2" id="KW-0964">Secreted</keyword>
<dbReference type="GO" id="GO:0016020">
    <property type="term" value="C:membrane"/>
    <property type="evidence" value="ECO:0007669"/>
    <property type="project" value="UniProtKB-SubCell"/>
</dbReference>
<dbReference type="Proteomes" id="UP000617628">
    <property type="component" value="Unassembled WGS sequence"/>
</dbReference>